<dbReference type="Proteomes" id="UP000772434">
    <property type="component" value="Unassembled WGS sequence"/>
</dbReference>
<dbReference type="OrthoDB" id="2308815at2759"/>
<dbReference type="EMBL" id="JADNRY010000078">
    <property type="protein sequence ID" value="KAF9067097.1"/>
    <property type="molecule type" value="Genomic_DNA"/>
</dbReference>
<evidence type="ECO:0000256" key="1">
    <source>
        <dbReference type="ARBA" id="ARBA00008383"/>
    </source>
</evidence>
<evidence type="ECO:0000313" key="3">
    <source>
        <dbReference type="Proteomes" id="UP000772434"/>
    </source>
</evidence>
<keyword evidence="3" id="KW-1185">Reference proteome</keyword>
<dbReference type="Gene3D" id="3.40.50.10540">
    <property type="entry name" value="Crotonobetainyl-coa:carnitine coa-transferase, domain 1"/>
    <property type="match status" value="1"/>
</dbReference>
<dbReference type="AlphaFoldDB" id="A0A9P5U5U5"/>
<dbReference type="InterPro" id="IPR003673">
    <property type="entry name" value="CoA-Trfase_fam_III"/>
</dbReference>
<dbReference type="PANTHER" id="PTHR48229">
    <property type="entry name" value="CAIB/BAIF FAMILY ENZYME (AFU_ORTHOLOGUE AFUA_1G05360)-RELATED"/>
    <property type="match status" value="1"/>
</dbReference>
<protein>
    <submittedName>
        <fullName evidence="2">CoA-transferase family III domain-containing protein</fullName>
    </submittedName>
</protein>
<comment type="caution">
    <text evidence="2">The sequence shown here is derived from an EMBL/GenBank/DDBJ whole genome shotgun (WGS) entry which is preliminary data.</text>
</comment>
<dbReference type="InterPro" id="IPR052985">
    <property type="entry name" value="CoA-trans_III_biosynth/detox"/>
</dbReference>
<dbReference type="Pfam" id="PF02515">
    <property type="entry name" value="CoA_transf_3"/>
    <property type="match status" value="1"/>
</dbReference>
<name>A0A9P5U5U5_9AGAR</name>
<dbReference type="GO" id="GO:0003824">
    <property type="term" value="F:catalytic activity"/>
    <property type="evidence" value="ECO:0007669"/>
    <property type="project" value="InterPro"/>
</dbReference>
<dbReference type="InterPro" id="IPR023606">
    <property type="entry name" value="CoA-Trfase_III_dom_1_sf"/>
</dbReference>
<evidence type="ECO:0000313" key="2">
    <source>
        <dbReference type="EMBL" id="KAF9067097.1"/>
    </source>
</evidence>
<comment type="similarity">
    <text evidence="1">Belongs to the CoA-transferase III family.</text>
</comment>
<accession>A0A9P5U5U5</accession>
<dbReference type="SUPFAM" id="SSF89796">
    <property type="entry name" value="CoA-transferase family III (CaiB/BaiF)"/>
    <property type="match status" value="2"/>
</dbReference>
<proteinExistence type="inferred from homology"/>
<reference evidence="2" key="1">
    <citation type="submission" date="2020-11" db="EMBL/GenBank/DDBJ databases">
        <authorList>
            <consortium name="DOE Joint Genome Institute"/>
            <person name="Ahrendt S."/>
            <person name="Riley R."/>
            <person name="Andreopoulos W."/>
            <person name="Labutti K."/>
            <person name="Pangilinan J."/>
            <person name="Ruiz-Duenas F.J."/>
            <person name="Barrasa J.M."/>
            <person name="Sanchez-Garcia M."/>
            <person name="Camarero S."/>
            <person name="Miyauchi S."/>
            <person name="Serrano A."/>
            <person name="Linde D."/>
            <person name="Babiker R."/>
            <person name="Drula E."/>
            <person name="Ayuso-Fernandez I."/>
            <person name="Pacheco R."/>
            <person name="Padilla G."/>
            <person name="Ferreira P."/>
            <person name="Barriuso J."/>
            <person name="Kellner H."/>
            <person name="Castanera R."/>
            <person name="Alfaro M."/>
            <person name="Ramirez L."/>
            <person name="Pisabarro A.G."/>
            <person name="Kuo A."/>
            <person name="Tritt A."/>
            <person name="Lipzen A."/>
            <person name="He G."/>
            <person name="Yan M."/>
            <person name="Ng V."/>
            <person name="Cullen D."/>
            <person name="Martin F."/>
            <person name="Rosso M.-N."/>
            <person name="Henrissat B."/>
            <person name="Hibbett D."/>
            <person name="Martinez A.T."/>
            <person name="Grigoriev I.V."/>
        </authorList>
    </citation>
    <scope>NUCLEOTIDE SEQUENCE</scope>
    <source>
        <strain evidence="2">AH 40177</strain>
    </source>
</reference>
<gene>
    <name evidence="2" type="ORF">BDP27DRAFT_1296677</name>
</gene>
<organism evidence="2 3">
    <name type="scientific">Rhodocollybia butyracea</name>
    <dbReference type="NCBI Taxonomy" id="206335"/>
    <lineage>
        <taxon>Eukaryota</taxon>
        <taxon>Fungi</taxon>
        <taxon>Dikarya</taxon>
        <taxon>Basidiomycota</taxon>
        <taxon>Agaricomycotina</taxon>
        <taxon>Agaricomycetes</taxon>
        <taxon>Agaricomycetidae</taxon>
        <taxon>Agaricales</taxon>
        <taxon>Marasmiineae</taxon>
        <taxon>Omphalotaceae</taxon>
        <taxon>Rhodocollybia</taxon>
    </lineage>
</organism>
<sequence>MSYSTIATTKQLLTSTFGNGLPVPPEVRAQGIHWVEFVSDSTQPLIPIILKAHESFAALKGLEGILAVAVSKERFGHAKDIKATVNCTHAALFPAMNYLSTVDGIPKWDPEMTKKIKIEDSDLNHVYNNVYRRMLTSYYRTKDGRFYHLHASLNATPTFDALGLPPYDEEKNERRAAQEVIERRTLTLTSDELEDMIKKIKQPGSLCQTREEFLASSYGKHVSSRPLFELQQLESTSPPLKLSSQGPNILSGVKILDLTRVIAGPVISRTLAEYGAQVIRVTSHNLPDQAYYAVDFNFGKRTVDLDLKSPEGRQVFENLLEEVDVIVDGYRGGAIARLGYGPHDLLKRFAGKRGFVYVKETCYGEGGEYSDRPGWQQIADSVSGVSWANGKAKGLEEPIAPPFPLADFGAGELGCIATLNALHHRMTKGGSFFTSVSLVKYNDWLFSCGTYPEQLWKSMVDAHGQESRELRRHSGPDDVGLVAINSIQRLNPNLREEPDFMFESGNTPFGVVRTQSPVVRVEPYKTAVQSWLNPPRPAGYDSGAEWVTI</sequence>
<dbReference type="PANTHER" id="PTHR48229:SF1">
    <property type="entry name" value="ALPHA METHYLACYL-COA RACEMASE-RELATED"/>
    <property type="match status" value="1"/>
</dbReference>